<name>A0A371DZC2_MUCPR</name>
<protein>
    <submittedName>
        <fullName evidence="3">Uncharacterized protein</fullName>
    </submittedName>
</protein>
<evidence type="ECO:0000256" key="2">
    <source>
        <dbReference type="SAM" id="SignalP"/>
    </source>
</evidence>
<evidence type="ECO:0000313" key="3">
    <source>
        <dbReference type="EMBL" id="RDX57821.1"/>
    </source>
</evidence>
<sequence>MRLGFASWSFILCTLLFFLILQDSGARKIATTSGRDFQLKEVSYDLQKLATEGLVLDNIIELEGADIEMNKKHVHKDDDEDDEDDGTKKVKGVDKEEEEEGDKDEHRKIIGKDVHAHKPSH</sequence>
<reference evidence="3" key="1">
    <citation type="submission" date="2018-05" db="EMBL/GenBank/DDBJ databases">
        <title>Draft genome of Mucuna pruriens seed.</title>
        <authorList>
            <person name="Nnadi N.E."/>
            <person name="Vos R."/>
            <person name="Hasami M.H."/>
            <person name="Devisetty U.K."/>
            <person name="Aguiy J.C."/>
        </authorList>
    </citation>
    <scope>NUCLEOTIDE SEQUENCE [LARGE SCALE GENOMIC DNA]</scope>
    <source>
        <strain evidence="3">JCA_2017</strain>
    </source>
</reference>
<organism evidence="3 4">
    <name type="scientific">Mucuna pruriens</name>
    <name type="common">Velvet bean</name>
    <name type="synonym">Dolichos pruriens</name>
    <dbReference type="NCBI Taxonomy" id="157652"/>
    <lineage>
        <taxon>Eukaryota</taxon>
        <taxon>Viridiplantae</taxon>
        <taxon>Streptophyta</taxon>
        <taxon>Embryophyta</taxon>
        <taxon>Tracheophyta</taxon>
        <taxon>Spermatophyta</taxon>
        <taxon>Magnoliopsida</taxon>
        <taxon>eudicotyledons</taxon>
        <taxon>Gunneridae</taxon>
        <taxon>Pentapetalae</taxon>
        <taxon>rosids</taxon>
        <taxon>fabids</taxon>
        <taxon>Fabales</taxon>
        <taxon>Fabaceae</taxon>
        <taxon>Papilionoideae</taxon>
        <taxon>50 kb inversion clade</taxon>
        <taxon>NPAAA clade</taxon>
        <taxon>indigoferoid/millettioid clade</taxon>
        <taxon>Phaseoleae</taxon>
        <taxon>Mucuna</taxon>
    </lineage>
</organism>
<evidence type="ECO:0000256" key="1">
    <source>
        <dbReference type="SAM" id="MobiDB-lite"/>
    </source>
</evidence>
<feature type="region of interest" description="Disordered" evidence="1">
    <location>
        <begin position="71"/>
        <end position="121"/>
    </location>
</feature>
<accession>A0A371DZC2</accession>
<evidence type="ECO:0000313" key="4">
    <source>
        <dbReference type="Proteomes" id="UP000257109"/>
    </source>
</evidence>
<gene>
    <name evidence="3" type="ORF">CR513_62910</name>
</gene>
<feature type="non-terminal residue" evidence="3">
    <location>
        <position position="121"/>
    </location>
</feature>
<dbReference type="Proteomes" id="UP000257109">
    <property type="component" value="Unassembled WGS sequence"/>
</dbReference>
<feature type="compositionally biased region" description="Basic and acidic residues" evidence="1">
    <location>
        <begin position="103"/>
        <end position="121"/>
    </location>
</feature>
<keyword evidence="4" id="KW-1185">Reference proteome</keyword>
<feature type="chain" id="PRO_5016853250" evidence="2">
    <location>
        <begin position="27"/>
        <end position="121"/>
    </location>
</feature>
<dbReference type="EMBL" id="QJKJ01018156">
    <property type="protein sequence ID" value="RDX57821.1"/>
    <property type="molecule type" value="Genomic_DNA"/>
</dbReference>
<keyword evidence="2" id="KW-0732">Signal</keyword>
<feature type="signal peptide" evidence="2">
    <location>
        <begin position="1"/>
        <end position="26"/>
    </location>
</feature>
<comment type="caution">
    <text evidence="3">The sequence shown here is derived from an EMBL/GenBank/DDBJ whole genome shotgun (WGS) entry which is preliminary data.</text>
</comment>
<dbReference type="STRING" id="157652.A0A371DZC2"/>
<dbReference type="AlphaFoldDB" id="A0A371DZC2"/>
<proteinExistence type="predicted"/>